<dbReference type="EMBL" id="JAVDPW010000011">
    <property type="protein sequence ID" value="MDR6293142.1"/>
    <property type="molecule type" value="Genomic_DNA"/>
</dbReference>
<dbReference type="Gene3D" id="3.10.490.10">
    <property type="entry name" value="Gamma-glutamyl cyclotransferase-like"/>
    <property type="match status" value="1"/>
</dbReference>
<dbReference type="InterPro" id="IPR053844">
    <property type="entry name" value="AH_C"/>
</dbReference>
<dbReference type="GO" id="GO:0004039">
    <property type="term" value="F:allophanate hydrolase activity"/>
    <property type="evidence" value="ECO:0007669"/>
    <property type="project" value="UniProtKB-EC"/>
</dbReference>
<sequence length="597" mass="62200">MSSEPNFTIPDLHRAYADGLSPHAVVDIAFRRLRAADDPGIFIATADPAALHAEADALGAFDPARPLWGVPVAIKDNIDVAGLPTTAACPDFAYRPEADAACVARLRAAGALVVGKTNLDQFATGLVGLRTPYPAPRNACDPTLVPGGSSSGSAVAVARGIVALSLGTDTAGSGRVPAALNDIVGLKPSLGAISTCGVVPACRTLDCVSIFALTVEDAWAGLTVLAGFDAADPYSRRVRLARPHRPPVLRVGVPQPHDRVFLGDPHAEAAFTAALADLEALGCTVVPIDFQPFRETAALLYEGAWVAERYAAIQPFLESRPDSVHPVTRGIIEGARRFSAADAFRGLYRLEALRREVGAILAGLDLLCVPSVPTVHTVAQVLADPVRTNSDFGLYTNFANFLGLCGVAVPAERRRDGRPAGVTLLAPDGADGLVTALARDLQRRLDRPLGATGWRLPAAGPAPDPDADLVPLVVVGAHLSGLPLNSELTGLGAVFLETTRTRPDYRLYRLAGTIPPKPGLLRVADGQGQAIAVEIWGLSPEAFGRFVAGIPAPLGIGTVRLADGRAVKGFVAEAAGVVGAEDVSHHGGWRAYLAARA</sequence>
<feature type="domain" description="Allophanate hydrolase C-terminal" evidence="2">
    <location>
        <begin position="471"/>
        <end position="594"/>
    </location>
</feature>
<dbReference type="RefSeq" id="WP_309799849.1">
    <property type="nucleotide sequence ID" value="NZ_JAVDPW010000011.1"/>
</dbReference>
<dbReference type="Gene3D" id="3.90.1300.10">
    <property type="entry name" value="Amidase signature (AS) domain"/>
    <property type="match status" value="1"/>
</dbReference>
<dbReference type="InterPro" id="IPR036928">
    <property type="entry name" value="AS_sf"/>
</dbReference>
<dbReference type="EC" id="3.5.1.54" evidence="3"/>
<accession>A0ABU1JXY3</accession>
<name>A0ABU1JXY3_9PROT</name>
<dbReference type="SUPFAM" id="SSF75304">
    <property type="entry name" value="Amidase signature (AS) enzymes"/>
    <property type="match status" value="1"/>
</dbReference>
<evidence type="ECO:0000313" key="3">
    <source>
        <dbReference type="EMBL" id="MDR6293142.1"/>
    </source>
</evidence>
<dbReference type="PANTHER" id="PTHR11895">
    <property type="entry name" value="TRANSAMIDASE"/>
    <property type="match status" value="1"/>
</dbReference>
<evidence type="ECO:0000313" key="4">
    <source>
        <dbReference type="Proteomes" id="UP001262410"/>
    </source>
</evidence>
<comment type="caution">
    <text evidence="3">The sequence shown here is derived from an EMBL/GenBank/DDBJ whole genome shotgun (WGS) entry which is preliminary data.</text>
</comment>
<protein>
    <submittedName>
        <fullName evidence="3">Allophanate hydrolase</fullName>
        <ecNumber evidence="3">3.5.1.54</ecNumber>
    </submittedName>
</protein>
<organism evidence="3 4">
    <name type="scientific">Inquilinus ginsengisoli</name>
    <dbReference type="NCBI Taxonomy" id="363840"/>
    <lineage>
        <taxon>Bacteria</taxon>
        <taxon>Pseudomonadati</taxon>
        <taxon>Pseudomonadota</taxon>
        <taxon>Alphaproteobacteria</taxon>
        <taxon>Rhodospirillales</taxon>
        <taxon>Rhodospirillaceae</taxon>
        <taxon>Inquilinus</taxon>
    </lineage>
</organism>
<dbReference type="NCBIfam" id="TIGR02713">
    <property type="entry name" value="allophanate_hyd"/>
    <property type="match status" value="1"/>
</dbReference>
<dbReference type="Proteomes" id="UP001262410">
    <property type="component" value="Unassembled WGS sequence"/>
</dbReference>
<feature type="domain" description="Amidase" evidence="1">
    <location>
        <begin position="29"/>
        <end position="433"/>
    </location>
</feature>
<reference evidence="3 4" key="1">
    <citation type="submission" date="2023-07" db="EMBL/GenBank/DDBJ databases">
        <title>Sorghum-associated microbial communities from plants grown in Nebraska, USA.</title>
        <authorList>
            <person name="Schachtman D."/>
        </authorList>
    </citation>
    <scope>NUCLEOTIDE SEQUENCE [LARGE SCALE GENOMIC DNA]</scope>
    <source>
        <strain evidence="3 4">584</strain>
    </source>
</reference>
<dbReference type="InterPro" id="IPR000120">
    <property type="entry name" value="Amidase"/>
</dbReference>
<gene>
    <name evidence="3" type="ORF">E9232_005692</name>
</gene>
<evidence type="ECO:0000259" key="1">
    <source>
        <dbReference type="Pfam" id="PF01425"/>
    </source>
</evidence>
<evidence type="ECO:0000259" key="2">
    <source>
        <dbReference type="Pfam" id="PF21986"/>
    </source>
</evidence>
<dbReference type="Pfam" id="PF01425">
    <property type="entry name" value="Amidase"/>
    <property type="match status" value="1"/>
</dbReference>
<dbReference type="Pfam" id="PF21986">
    <property type="entry name" value="AH_C"/>
    <property type="match status" value="1"/>
</dbReference>
<dbReference type="InterPro" id="IPR014085">
    <property type="entry name" value="Allophanate_hydrolase"/>
</dbReference>
<keyword evidence="3" id="KW-0378">Hydrolase</keyword>
<dbReference type="NCBIfam" id="NF006043">
    <property type="entry name" value="PRK08186.1"/>
    <property type="match status" value="1"/>
</dbReference>
<dbReference type="InterPro" id="IPR023631">
    <property type="entry name" value="Amidase_dom"/>
</dbReference>
<dbReference type="PANTHER" id="PTHR11895:SF169">
    <property type="entry name" value="GLUTAMYL-TRNA(GLN) AMIDOTRANSFERASE"/>
    <property type="match status" value="1"/>
</dbReference>
<keyword evidence="4" id="KW-1185">Reference proteome</keyword>
<dbReference type="Gene3D" id="1.20.58.1700">
    <property type="match status" value="1"/>
</dbReference>
<proteinExistence type="predicted"/>